<dbReference type="PANTHER" id="PTHR46268">
    <property type="entry name" value="STRESS RESPONSE PROTEIN NHAX"/>
    <property type="match status" value="1"/>
</dbReference>
<dbReference type="RefSeq" id="WP_083113960.1">
    <property type="nucleotide sequence ID" value="NZ_JACKTS010000046.1"/>
</dbReference>
<dbReference type="Gene3D" id="3.40.50.620">
    <property type="entry name" value="HUPs"/>
    <property type="match status" value="2"/>
</dbReference>
<gene>
    <name evidence="3" type="ORF">BST12_15010</name>
</gene>
<evidence type="ECO:0000313" key="4">
    <source>
        <dbReference type="Proteomes" id="UP000192284"/>
    </source>
</evidence>
<dbReference type="OrthoDB" id="4614783at2"/>
<dbReference type="InterPro" id="IPR006015">
    <property type="entry name" value="Universal_stress_UspA"/>
</dbReference>
<organism evidence="3 4">
    <name type="scientific">Mycobacterium angelicum</name>
    <dbReference type="NCBI Taxonomy" id="470074"/>
    <lineage>
        <taxon>Bacteria</taxon>
        <taxon>Bacillati</taxon>
        <taxon>Actinomycetota</taxon>
        <taxon>Actinomycetes</taxon>
        <taxon>Mycobacteriales</taxon>
        <taxon>Mycobacteriaceae</taxon>
        <taxon>Mycobacterium</taxon>
    </lineage>
</organism>
<evidence type="ECO:0000256" key="1">
    <source>
        <dbReference type="ARBA" id="ARBA00008791"/>
    </source>
</evidence>
<evidence type="ECO:0000313" key="3">
    <source>
        <dbReference type="EMBL" id="ORA20527.1"/>
    </source>
</evidence>
<accession>A0A1W9ZRS7</accession>
<dbReference type="PRINTS" id="PR01438">
    <property type="entry name" value="UNVRSLSTRESS"/>
</dbReference>
<dbReference type="InterPro" id="IPR014729">
    <property type="entry name" value="Rossmann-like_a/b/a_fold"/>
</dbReference>
<dbReference type="PANTHER" id="PTHR46268:SF6">
    <property type="entry name" value="UNIVERSAL STRESS PROTEIN UP12"/>
    <property type="match status" value="1"/>
</dbReference>
<dbReference type="AlphaFoldDB" id="A0A1W9ZRS7"/>
<name>A0A1W9ZRS7_MYCAN</name>
<protein>
    <submittedName>
        <fullName evidence="3">Universal stress protein</fullName>
    </submittedName>
</protein>
<proteinExistence type="inferred from homology"/>
<reference evidence="3 4" key="1">
    <citation type="submission" date="2017-02" db="EMBL/GenBank/DDBJ databases">
        <title>The new phylogeny of genus Mycobacterium.</title>
        <authorList>
            <person name="Tortoli E."/>
            <person name="Trovato A."/>
            <person name="Cirillo D.M."/>
        </authorList>
    </citation>
    <scope>NUCLEOTIDE SEQUENCE [LARGE SCALE GENOMIC DNA]</scope>
    <source>
        <strain evidence="3 4">DSM 45057</strain>
    </source>
</reference>
<dbReference type="Proteomes" id="UP000192284">
    <property type="component" value="Unassembled WGS sequence"/>
</dbReference>
<dbReference type="SUPFAM" id="SSF52402">
    <property type="entry name" value="Adenine nucleotide alpha hydrolases-like"/>
    <property type="match status" value="2"/>
</dbReference>
<dbReference type="InterPro" id="IPR006016">
    <property type="entry name" value="UspA"/>
</dbReference>
<comment type="caution">
    <text evidence="3">The sequence shown here is derived from an EMBL/GenBank/DDBJ whole genome shotgun (WGS) entry which is preliminary data.</text>
</comment>
<dbReference type="EMBL" id="MVHE01000022">
    <property type="protein sequence ID" value="ORA20527.1"/>
    <property type="molecule type" value="Genomic_DNA"/>
</dbReference>
<comment type="similarity">
    <text evidence="1">Belongs to the universal stress protein A family.</text>
</comment>
<keyword evidence="4" id="KW-1185">Reference proteome</keyword>
<evidence type="ECO:0000259" key="2">
    <source>
        <dbReference type="Pfam" id="PF00582"/>
    </source>
</evidence>
<sequence>MSDRTSPRSIAVGIDGSTAAINAAIWAAAEAHSRDIPLHLIHAIAEQQADAPPDEINLDRQYGETALRAASAAVHATGQPVKVETDMVLGSPADVLIDESSHAAMVCVGSVGIGVLARKLLGSTAEAVARHSLCPAAIIRTDHEYATRTDSDWIALVVDDAPDNDAVLEHGFRQARLRNAPILALGVWPWGFGEIPYEQLNHRLGQWVSRYPEVHVQPAAARRGAATFLTSTQEPVQLAVLGSADADHVSKIVGPVSAHFGHSGCSVLVVRE</sequence>
<dbReference type="Pfam" id="PF00582">
    <property type="entry name" value="Usp"/>
    <property type="match status" value="1"/>
</dbReference>
<feature type="domain" description="UspA" evidence="2">
    <location>
        <begin position="8"/>
        <end position="140"/>
    </location>
</feature>